<dbReference type="InterPro" id="IPR000175">
    <property type="entry name" value="Na/ntran_symport"/>
</dbReference>
<feature type="transmembrane region" description="Helical" evidence="7">
    <location>
        <begin position="348"/>
        <end position="371"/>
    </location>
</feature>
<dbReference type="RefSeq" id="WP_006599247.1">
    <property type="nucleotide sequence ID" value="NZ_GL622359.1"/>
</dbReference>
<dbReference type="CDD" id="cd10336">
    <property type="entry name" value="SLC6sbd_Tyt1-Like"/>
    <property type="match status" value="1"/>
</dbReference>
<dbReference type="Proteomes" id="UP000004754">
    <property type="component" value="Unassembled WGS sequence"/>
</dbReference>
<feature type="transmembrane region" description="Helical" evidence="7">
    <location>
        <begin position="94"/>
        <end position="115"/>
    </location>
</feature>
<feature type="transmembrane region" description="Helical" evidence="7">
    <location>
        <begin position="142"/>
        <end position="163"/>
    </location>
</feature>
<keyword evidence="3 6" id="KW-0812">Transmembrane</keyword>
<dbReference type="GO" id="GO:0016020">
    <property type="term" value="C:membrane"/>
    <property type="evidence" value="ECO:0007669"/>
    <property type="project" value="UniProtKB-SubCell"/>
</dbReference>
<dbReference type="PRINTS" id="PR00176">
    <property type="entry name" value="NANEUSMPORT"/>
</dbReference>
<accession>E6MIJ0</accession>
<protein>
    <recommendedName>
        <fullName evidence="6">Transporter</fullName>
    </recommendedName>
</protein>
<dbReference type="EMBL" id="AEQN01000023">
    <property type="protein sequence ID" value="EFV01086.1"/>
    <property type="molecule type" value="Genomic_DNA"/>
</dbReference>
<evidence type="ECO:0000313" key="9">
    <source>
        <dbReference type="Proteomes" id="UP000004754"/>
    </source>
</evidence>
<dbReference type="InterPro" id="IPR047218">
    <property type="entry name" value="YocR/YhdH-like"/>
</dbReference>
<comment type="caution">
    <text evidence="8">The sequence shown here is derived from an EMBL/GenBank/DDBJ whole genome shotgun (WGS) entry which is preliminary data.</text>
</comment>
<dbReference type="SUPFAM" id="SSF161070">
    <property type="entry name" value="SNF-like"/>
    <property type="match status" value="1"/>
</dbReference>
<feature type="transmembrane region" description="Helical" evidence="7">
    <location>
        <begin position="12"/>
        <end position="30"/>
    </location>
</feature>
<comment type="similarity">
    <text evidence="6">Belongs to the sodium:neurotransmitter symporter (SNF) (TC 2.A.22) family.</text>
</comment>
<evidence type="ECO:0000256" key="2">
    <source>
        <dbReference type="ARBA" id="ARBA00022448"/>
    </source>
</evidence>
<feature type="transmembrane region" description="Helical" evidence="7">
    <location>
        <begin position="42"/>
        <end position="63"/>
    </location>
</feature>
<dbReference type="PROSITE" id="PS50267">
    <property type="entry name" value="NA_NEUROTRAN_SYMP_3"/>
    <property type="match status" value="1"/>
</dbReference>
<dbReference type="OrthoDB" id="9762833at2"/>
<proteinExistence type="inferred from homology"/>
<dbReference type="NCBIfam" id="NF037979">
    <property type="entry name" value="Na_transp"/>
    <property type="match status" value="1"/>
</dbReference>
<gene>
    <name evidence="8" type="ORF">HMP0721_1825</name>
</gene>
<keyword evidence="5 7" id="KW-0472">Membrane</keyword>
<keyword evidence="9" id="KW-1185">Reference proteome</keyword>
<dbReference type="PROSITE" id="PS00610">
    <property type="entry name" value="NA_NEUROTRAN_SYMP_1"/>
    <property type="match status" value="1"/>
</dbReference>
<feature type="transmembrane region" description="Helical" evidence="7">
    <location>
        <begin position="170"/>
        <end position="192"/>
    </location>
</feature>
<dbReference type="STRING" id="887929.HMP0721_1825"/>
<keyword evidence="4 7" id="KW-1133">Transmembrane helix</keyword>
<feature type="transmembrane region" description="Helical" evidence="7">
    <location>
        <begin position="219"/>
        <end position="243"/>
    </location>
</feature>
<dbReference type="PANTHER" id="PTHR42948:SF1">
    <property type="entry name" value="TRANSPORTER"/>
    <property type="match status" value="1"/>
</dbReference>
<dbReference type="eggNOG" id="COG0733">
    <property type="taxonomic scope" value="Bacteria"/>
</dbReference>
<feature type="transmembrane region" description="Helical" evidence="7">
    <location>
        <begin position="391"/>
        <end position="409"/>
    </location>
</feature>
<organism evidence="8 9">
    <name type="scientific">Pseudoramibacter alactolyticus ATCC 23263</name>
    <dbReference type="NCBI Taxonomy" id="887929"/>
    <lineage>
        <taxon>Bacteria</taxon>
        <taxon>Bacillati</taxon>
        <taxon>Bacillota</taxon>
        <taxon>Clostridia</taxon>
        <taxon>Eubacteriales</taxon>
        <taxon>Eubacteriaceae</taxon>
        <taxon>Pseudoramibacter</taxon>
    </lineage>
</organism>
<evidence type="ECO:0000313" key="8">
    <source>
        <dbReference type="EMBL" id="EFV01086.1"/>
    </source>
</evidence>
<keyword evidence="6" id="KW-0769">Symport</keyword>
<sequence length="452" mass="49272">MEREKFSTRLGFILISAGCAIGLGNVWRFPYITGRYGGGAFVLIYLFFLFFLGMPVVIAEFAVGRASQKSVARSFDVLEPEGSRWHLFKWFAMAGNYLLMMYYTTISGWVLLYFFKTARGDFAGLSSRGVAAAFGATTASPVISVVFMAIMVILSFGICAGGLQNGVENIVKVIMICLLALMVVLAVNSLLLPGTKEGLTFYLKPNFNNLTRHGLSKTIFAAMGQSLFTLGVGIGSMAIFGSYIDKQKRLAGEALNIAVLDTVVALLAGVIIFPACFSYDIAPTSGPSLLFITLPNVFNHMPHGRLWGALFFLFMTFAAVSTIVAVFQNIVANFRDMTGWSLKKTCALHAVLLMLLSLPCTLGFNVLSFVHPLGAGSTILDLEDFIQSNNVVSLGSIVYVVFVTSRYGWGYDGFLEEVNTGTGLRFPRAGRIYMTAVLPLLIFSIFLWGYLG</sequence>
<evidence type="ECO:0000256" key="4">
    <source>
        <dbReference type="ARBA" id="ARBA00022989"/>
    </source>
</evidence>
<dbReference type="GO" id="GO:0015293">
    <property type="term" value="F:symporter activity"/>
    <property type="evidence" value="ECO:0007669"/>
    <property type="project" value="UniProtKB-KW"/>
</dbReference>
<name>E6MIJ0_9FIRM</name>
<dbReference type="HOGENOM" id="CLU_006855_3_0_9"/>
<evidence type="ECO:0000256" key="1">
    <source>
        <dbReference type="ARBA" id="ARBA00004141"/>
    </source>
</evidence>
<evidence type="ECO:0000256" key="7">
    <source>
        <dbReference type="SAM" id="Phobius"/>
    </source>
</evidence>
<evidence type="ECO:0000256" key="3">
    <source>
        <dbReference type="ARBA" id="ARBA00022692"/>
    </source>
</evidence>
<dbReference type="Pfam" id="PF00209">
    <property type="entry name" value="SNF"/>
    <property type="match status" value="2"/>
</dbReference>
<feature type="transmembrane region" description="Helical" evidence="7">
    <location>
        <begin position="255"/>
        <end position="281"/>
    </location>
</feature>
<keyword evidence="2 6" id="KW-0813">Transport</keyword>
<dbReference type="AlphaFoldDB" id="E6MIJ0"/>
<dbReference type="InterPro" id="IPR037272">
    <property type="entry name" value="SNS_sf"/>
</dbReference>
<evidence type="ECO:0000256" key="6">
    <source>
        <dbReference type="RuleBase" id="RU003732"/>
    </source>
</evidence>
<evidence type="ECO:0000256" key="5">
    <source>
        <dbReference type="ARBA" id="ARBA00023136"/>
    </source>
</evidence>
<reference evidence="8 9" key="1">
    <citation type="submission" date="2010-12" db="EMBL/GenBank/DDBJ databases">
        <authorList>
            <person name="Muzny D."/>
            <person name="Qin X."/>
            <person name="Deng J."/>
            <person name="Jiang H."/>
            <person name="Liu Y."/>
            <person name="Qu J."/>
            <person name="Song X.-Z."/>
            <person name="Zhang L."/>
            <person name="Thornton R."/>
            <person name="Coyle M."/>
            <person name="Francisco L."/>
            <person name="Jackson L."/>
            <person name="Javaid M."/>
            <person name="Korchina V."/>
            <person name="Kovar C."/>
            <person name="Mata R."/>
            <person name="Mathew T."/>
            <person name="Ngo R."/>
            <person name="Nguyen L."/>
            <person name="Nguyen N."/>
            <person name="Okwuonu G."/>
            <person name="Ongeri F."/>
            <person name="Pham C."/>
            <person name="Simmons D."/>
            <person name="Wilczek-Boney K."/>
            <person name="Hale W."/>
            <person name="Jakkamsetti A."/>
            <person name="Pham P."/>
            <person name="Ruth R."/>
            <person name="San Lucas F."/>
            <person name="Warren J."/>
            <person name="Zhang J."/>
            <person name="Zhao Z."/>
            <person name="Zhou C."/>
            <person name="Zhu D."/>
            <person name="Lee S."/>
            <person name="Bess C."/>
            <person name="Blankenburg K."/>
            <person name="Forbes L."/>
            <person name="Fu Q."/>
            <person name="Gubbala S."/>
            <person name="Hirani K."/>
            <person name="Jayaseelan J.C."/>
            <person name="Lara F."/>
            <person name="Munidasa M."/>
            <person name="Palculict T."/>
            <person name="Patil S."/>
            <person name="Pu L.-L."/>
            <person name="Saada N."/>
            <person name="Tang L."/>
            <person name="Weissenberger G."/>
            <person name="Zhu Y."/>
            <person name="Hemphill L."/>
            <person name="Shang Y."/>
            <person name="Youmans B."/>
            <person name="Ayvaz T."/>
            <person name="Ross M."/>
            <person name="Santibanez J."/>
            <person name="Aqrawi P."/>
            <person name="Gross S."/>
            <person name="Joshi V."/>
            <person name="Fowler G."/>
            <person name="Nazareth L."/>
            <person name="Reid J."/>
            <person name="Worley K."/>
            <person name="Petrosino J."/>
            <person name="Highlander S."/>
            <person name="Gibbs R."/>
        </authorList>
    </citation>
    <scope>NUCLEOTIDE SEQUENCE [LARGE SCALE GENOMIC DNA]</scope>
    <source>
        <strain evidence="8 9">ATCC 23263</strain>
    </source>
</reference>
<dbReference type="PANTHER" id="PTHR42948">
    <property type="entry name" value="TRANSPORTER"/>
    <property type="match status" value="1"/>
</dbReference>
<comment type="subcellular location">
    <subcellularLocation>
        <location evidence="1">Membrane</location>
        <topology evidence="1">Multi-pass membrane protein</topology>
    </subcellularLocation>
</comment>
<feature type="transmembrane region" description="Helical" evidence="7">
    <location>
        <begin position="306"/>
        <end position="327"/>
    </location>
</feature>
<feature type="transmembrane region" description="Helical" evidence="7">
    <location>
        <begin position="430"/>
        <end position="451"/>
    </location>
</feature>